<accession>A0A7R7DLR9</accession>
<dbReference type="InterPro" id="IPR036086">
    <property type="entry name" value="ParB/Sulfiredoxin_sf"/>
</dbReference>
<organism evidence="1 2">
    <name type="scientific">Actinocatenispora thailandica</name>
    <dbReference type="NCBI Taxonomy" id="227318"/>
    <lineage>
        <taxon>Bacteria</taxon>
        <taxon>Bacillati</taxon>
        <taxon>Actinomycetota</taxon>
        <taxon>Actinomycetes</taxon>
        <taxon>Micromonosporales</taxon>
        <taxon>Micromonosporaceae</taxon>
        <taxon>Actinocatenispora</taxon>
    </lineage>
</organism>
<dbReference type="SUPFAM" id="SSF110849">
    <property type="entry name" value="ParB/Sulfiredoxin"/>
    <property type="match status" value="1"/>
</dbReference>
<dbReference type="AlphaFoldDB" id="A0A7R7DLR9"/>
<keyword evidence="2" id="KW-1185">Reference proteome</keyword>
<dbReference type="KEGG" id="atl:Athai_12100"/>
<gene>
    <name evidence="1" type="ORF">Athai_12100</name>
</gene>
<protein>
    <recommendedName>
        <fullName evidence="3">ParB/Sulfiredoxin domain-containing protein</fullName>
    </recommendedName>
</protein>
<evidence type="ECO:0008006" key="3">
    <source>
        <dbReference type="Google" id="ProtNLM"/>
    </source>
</evidence>
<dbReference type="Proteomes" id="UP000611640">
    <property type="component" value="Chromosome"/>
</dbReference>
<evidence type="ECO:0000313" key="1">
    <source>
        <dbReference type="EMBL" id="BCJ33707.1"/>
    </source>
</evidence>
<dbReference type="EMBL" id="AP023355">
    <property type="protein sequence ID" value="BCJ33707.1"/>
    <property type="molecule type" value="Genomic_DNA"/>
</dbReference>
<sequence>MKRQPFPLADQVPDQLRGVLLDFWWDAERPWQLDLPVTRFPVERLCWQLDLPMWAVHGVPFQVSPAQVAAAPDRYPVQHARTMAADLRYPLHIAWLTGRPTVLDGVHRLLGAQLAGHPTVLVKVVPDDRFDDFAVPAP</sequence>
<dbReference type="RefSeq" id="WP_203960557.1">
    <property type="nucleotide sequence ID" value="NZ_AP023355.1"/>
</dbReference>
<proteinExistence type="predicted"/>
<evidence type="ECO:0000313" key="2">
    <source>
        <dbReference type="Proteomes" id="UP000611640"/>
    </source>
</evidence>
<name>A0A7R7DLR9_9ACTN</name>
<reference evidence="1 2" key="1">
    <citation type="submission" date="2020-08" db="EMBL/GenBank/DDBJ databases">
        <title>Whole genome shotgun sequence of Actinocatenispora thailandica NBRC 105041.</title>
        <authorList>
            <person name="Komaki H."/>
            <person name="Tamura T."/>
        </authorList>
    </citation>
    <scope>NUCLEOTIDE SEQUENCE [LARGE SCALE GENOMIC DNA]</scope>
    <source>
        <strain evidence="1 2">NBRC 105041</strain>
    </source>
</reference>